<evidence type="ECO:0000256" key="1">
    <source>
        <dbReference type="ARBA" id="ARBA00004496"/>
    </source>
</evidence>
<comment type="similarity">
    <text evidence="2">Belongs to the EspG family.</text>
</comment>
<evidence type="ECO:0000256" key="2">
    <source>
        <dbReference type="ARBA" id="ARBA00006411"/>
    </source>
</evidence>
<name>A0A839XIB3_9PSEU</name>
<feature type="region of interest" description="Disordered" evidence="5">
    <location>
        <begin position="154"/>
        <end position="176"/>
    </location>
</feature>
<evidence type="ECO:0000313" key="7">
    <source>
        <dbReference type="Proteomes" id="UP000564573"/>
    </source>
</evidence>
<dbReference type="AlphaFoldDB" id="A0A839XIB3"/>
<gene>
    <name evidence="6" type="ORF">FB384_001405</name>
</gene>
<dbReference type="InterPro" id="IPR025734">
    <property type="entry name" value="EspG"/>
</dbReference>
<comment type="subcellular location">
    <subcellularLocation>
        <location evidence="1">Cytoplasm</location>
    </subcellularLocation>
</comment>
<dbReference type="Proteomes" id="UP000564573">
    <property type="component" value="Unassembled WGS sequence"/>
</dbReference>
<keyword evidence="7" id="KW-1185">Reference proteome</keyword>
<comment type="caution">
    <text evidence="6">The sequence shown here is derived from an EMBL/GenBank/DDBJ whole genome shotgun (WGS) entry which is preliminary data.</text>
</comment>
<accession>A0A839XIB3</accession>
<keyword evidence="3" id="KW-0963">Cytoplasm</keyword>
<sequence length="257" mass="28358">MAQTFSLSLVAVDILLEQYKLGRSPFPFEIPHMGTTHTQRNQVREAVFRDLETRGLARGGRLEPAAETALETFVRAPLIVALAGQLADEEEIYARSVSDGQFALLVRQDANMLTFTEVRPTNFVAELVDLLPLTKPAPGQSITVPVPAARKSRQAEGGYDPFGGVKAPRSSQTTSQERAVARLFEKKMERIGFITAFVPGDGGRPAKLDPVMWFDNEDGRHLGTQRAAEDGQKWATYAPADNARIVSQLYTQLEPYL</sequence>
<dbReference type="EMBL" id="JACIBS010000001">
    <property type="protein sequence ID" value="MBB3662501.1"/>
    <property type="molecule type" value="Genomic_DNA"/>
</dbReference>
<evidence type="ECO:0000256" key="5">
    <source>
        <dbReference type="SAM" id="MobiDB-lite"/>
    </source>
</evidence>
<evidence type="ECO:0000256" key="4">
    <source>
        <dbReference type="ARBA" id="ARBA00023186"/>
    </source>
</evidence>
<dbReference type="RefSeq" id="WP_183780467.1">
    <property type="nucleotide sequence ID" value="NZ_JACIBS010000001.1"/>
</dbReference>
<evidence type="ECO:0000313" key="6">
    <source>
        <dbReference type="EMBL" id="MBB3662501.1"/>
    </source>
</evidence>
<evidence type="ECO:0008006" key="8">
    <source>
        <dbReference type="Google" id="ProtNLM"/>
    </source>
</evidence>
<reference evidence="6 7" key="1">
    <citation type="submission" date="2020-08" db="EMBL/GenBank/DDBJ databases">
        <title>Sequencing the genomes of 1000 actinobacteria strains.</title>
        <authorList>
            <person name="Klenk H.-P."/>
        </authorList>
    </citation>
    <scope>NUCLEOTIDE SEQUENCE [LARGE SCALE GENOMIC DNA]</scope>
    <source>
        <strain evidence="6 7">DSM 45267</strain>
    </source>
</reference>
<proteinExistence type="inferred from homology"/>
<organism evidence="6 7">
    <name type="scientific">Prauserella sediminis</name>
    <dbReference type="NCBI Taxonomy" id="577680"/>
    <lineage>
        <taxon>Bacteria</taxon>
        <taxon>Bacillati</taxon>
        <taxon>Actinomycetota</taxon>
        <taxon>Actinomycetes</taxon>
        <taxon>Pseudonocardiales</taxon>
        <taxon>Pseudonocardiaceae</taxon>
        <taxon>Prauserella</taxon>
        <taxon>Prauserella salsuginis group</taxon>
    </lineage>
</organism>
<evidence type="ECO:0000256" key="3">
    <source>
        <dbReference type="ARBA" id="ARBA00022490"/>
    </source>
</evidence>
<keyword evidence="4" id="KW-0143">Chaperone</keyword>
<protein>
    <recommendedName>
        <fullName evidence="8">ESAT-6 protein secretion system EspG family protein</fullName>
    </recommendedName>
</protein>
<dbReference type="Pfam" id="PF14011">
    <property type="entry name" value="ESX-1_EspG"/>
    <property type="match status" value="1"/>
</dbReference>